<comment type="caution">
    <text evidence="1">The sequence shown here is derived from an EMBL/GenBank/DDBJ whole genome shotgun (WGS) entry which is preliminary data.</text>
</comment>
<dbReference type="Proteomes" id="UP000094444">
    <property type="component" value="Unassembled WGS sequence"/>
</dbReference>
<protein>
    <submittedName>
        <fullName evidence="1">Uncharacterized protein</fullName>
    </submittedName>
</protein>
<keyword evidence="2" id="KW-1185">Reference proteome</keyword>
<dbReference type="AlphaFoldDB" id="A0A2P5I952"/>
<evidence type="ECO:0000313" key="2">
    <source>
        <dbReference type="Proteomes" id="UP000094444"/>
    </source>
</evidence>
<evidence type="ECO:0000313" key="1">
    <source>
        <dbReference type="EMBL" id="POS79039.1"/>
    </source>
</evidence>
<accession>A0A2P5I952</accession>
<proteinExistence type="predicted"/>
<gene>
    <name evidence="1" type="ORF">DHEL01_v202584</name>
</gene>
<name>A0A2P5I952_DIAHE</name>
<reference evidence="1" key="1">
    <citation type="submission" date="2017-09" db="EMBL/GenBank/DDBJ databases">
        <title>Polyketide synthases of a Diaporthe helianthi virulent isolate.</title>
        <authorList>
            <person name="Baroncelli R."/>
        </authorList>
    </citation>
    <scope>NUCLEOTIDE SEQUENCE [LARGE SCALE GENOMIC DNA]</scope>
    <source>
        <strain evidence="1">7/96</strain>
    </source>
</reference>
<dbReference type="InParanoid" id="A0A2P5I952"/>
<sequence>MVDARPDRRIILYHLRVVPSKQYISPLLLVNHESRSCAKAFYNVKVDIYAVPPLSDTQVKSLDKQTHWDRIPGIERAVDGKIHGYSDQYTRHMFEQELIEAGYFSGRDTPEQGLTELFRRQLLDMKREETEYTVDLELHWARYVKAQLRSFGHEAAGKAETFGLTKGALYISPEHDVFIQSYECGSHLYIDIASDMFCGKLPEEFKCRHISAVLETALRERVSTVVRANNQSWSDGSHCVFASDSKILEPYLDLLDQYPGGSLDARKFPSMESYFQLMCEGGPGFLEELMEADGPEFSARLWKWAYREAPLDQHGMTVWDDDRTDDFYFVPQSVNWTRDLMAHWDVRRDDSVRELMANSDINN</sequence>
<dbReference type="OrthoDB" id="4707605at2759"/>
<organism evidence="1 2">
    <name type="scientific">Diaporthe helianthi</name>
    <dbReference type="NCBI Taxonomy" id="158607"/>
    <lineage>
        <taxon>Eukaryota</taxon>
        <taxon>Fungi</taxon>
        <taxon>Dikarya</taxon>
        <taxon>Ascomycota</taxon>
        <taxon>Pezizomycotina</taxon>
        <taxon>Sordariomycetes</taxon>
        <taxon>Sordariomycetidae</taxon>
        <taxon>Diaporthales</taxon>
        <taxon>Diaporthaceae</taxon>
        <taxon>Diaporthe</taxon>
    </lineage>
</organism>
<dbReference type="EMBL" id="MAVT02000142">
    <property type="protein sequence ID" value="POS79039.1"/>
    <property type="molecule type" value="Genomic_DNA"/>
</dbReference>